<feature type="transmembrane region" description="Helical" evidence="1">
    <location>
        <begin position="263"/>
        <end position="290"/>
    </location>
</feature>
<feature type="transmembrane region" description="Helical" evidence="1">
    <location>
        <begin position="237"/>
        <end position="257"/>
    </location>
</feature>
<dbReference type="EMBL" id="UOFG01000185">
    <property type="protein sequence ID" value="VAW62966.1"/>
    <property type="molecule type" value="Genomic_DNA"/>
</dbReference>
<keyword evidence="1" id="KW-0472">Membrane</keyword>
<gene>
    <name evidence="2" type="ORF">MNBD_GAMMA11-3430</name>
</gene>
<proteinExistence type="predicted"/>
<sequence>MNDKSVTNIMDESQKLQANTKRMWLKHNLKNGLEYIDRNFKLVIPPIRHSNFSIYLYPCYPNTNTKLYIYVDFCHDHYKIIDLLGNGESSKYQDQGYGTLLVNLALQVMRCFSDKKILVKGNISNLNDNDLEKSSSRRHHFWQSFGFKLKSPELYNTPMQAHLNNLNIIDRGMIQHSLSTTLNLHIFYSFINRPTAQESDVTLINNLDLELFSTKQITKYNIINKIRLHSIKWANRLAYSSIIIFIAGTLFLFYPLSTDQLKWFSVLSIVALLFIPNFLTYRLAGFLPGYRRSEKQNKKRLESILSIRNELISLEKKRGGFIWRIYNPLAKIDPTIKNKAFDKMANLSKNQHFELINYQHYGEMLSLLNDKLEKNYLIQPDHNKKIEIDFLFDKYSPSINIKQLEKFAKNLTKTHYIQHVNRLLKKIPQNNLVVNSDNSGFYEFPTLINRLVDDISQIELYVYGEPYWEMQHLYIKLYLSDGVLDFQTMMCTWKQERSDELVNNLCELWRNNLISRTYTNIDYDGIGRYEKKYVSEDPKTFLMDIFNMMNTRWITASDINQYQKKLNDIIIPLVNQSTSPKNFG</sequence>
<name>A0A3B0Y3G7_9ZZZZ</name>
<evidence type="ECO:0000313" key="2">
    <source>
        <dbReference type="EMBL" id="VAW62966.1"/>
    </source>
</evidence>
<accession>A0A3B0Y3G7</accession>
<organism evidence="2">
    <name type="scientific">hydrothermal vent metagenome</name>
    <dbReference type="NCBI Taxonomy" id="652676"/>
    <lineage>
        <taxon>unclassified sequences</taxon>
        <taxon>metagenomes</taxon>
        <taxon>ecological metagenomes</taxon>
    </lineage>
</organism>
<keyword evidence="1" id="KW-0812">Transmembrane</keyword>
<keyword evidence="1" id="KW-1133">Transmembrane helix</keyword>
<evidence type="ECO:0000256" key="1">
    <source>
        <dbReference type="SAM" id="Phobius"/>
    </source>
</evidence>
<reference evidence="2" key="1">
    <citation type="submission" date="2018-06" db="EMBL/GenBank/DDBJ databases">
        <authorList>
            <person name="Zhirakovskaya E."/>
        </authorList>
    </citation>
    <scope>NUCLEOTIDE SEQUENCE</scope>
</reference>
<protein>
    <submittedName>
        <fullName evidence="2">Uncharacterized protein</fullName>
    </submittedName>
</protein>
<dbReference type="AlphaFoldDB" id="A0A3B0Y3G7"/>